<evidence type="ECO:0000256" key="12">
    <source>
        <dbReference type="SAM" id="Phobius"/>
    </source>
</evidence>
<evidence type="ECO:0000256" key="6">
    <source>
        <dbReference type="ARBA" id="ARBA00022787"/>
    </source>
</evidence>
<keyword evidence="8 12" id="KW-1133">Transmembrane helix</keyword>
<dbReference type="AlphaFoldDB" id="A0A7R9QJL5"/>
<dbReference type="OrthoDB" id="284357at2759"/>
<evidence type="ECO:0000256" key="8">
    <source>
        <dbReference type="ARBA" id="ARBA00022989"/>
    </source>
</evidence>
<protein>
    <recommendedName>
        <fullName evidence="3">Mitochondrial import receptor subunit TOM7 homolog</fullName>
    </recommendedName>
    <alternativeName>
        <fullName evidence="11">Translocase of outer membrane 7 kDa subunit homolog</fullName>
    </alternativeName>
</protein>
<dbReference type="InterPro" id="IPR012621">
    <property type="entry name" value="Tom7"/>
</dbReference>
<keyword evidence="6" id="KW-1000">Mitochondrion outer membrane</keyword>
<evidence type="ECO:0000256" key="1">
    <source>
        <dbReference type="ARBA" id="ARBA00004572"/>
    </source>
</evidence>
<evidence type="ECO:0000256" key="2">
    <source>
        <dbReference type="ARBA" id="ARBA00010917"/>
    </source>
</evidence>
<reference evidence="13" key="1">
    <citation type="submission" date="2020-11" db="EMBL/GenBank/DDBJ databases">
        <authorList>
            <person name="Tran Van P."/>
        </authorList>
    </citation>
    <scope>NUCLEOTIDE SEQUENCE</scope>
</reference>
<dbReference type="GO" id="GO:1903955">
    <property type="term" value="P:positive regulation of protein targeting to mitochondrion"/>
    <property type="evidence" value="ECO:0007669"/>
    <property type="project" value="TreeGrafter"/>
</dbReference>
<keyword evidence="14" id="KW-1185">Reference proteome</keyword>
<dbReference type="GO" id="GO:0005742">
    <property type="term" value="C:mitochondrial outer membrane translocase complex"/>
    <property type="evidence" value="ECO:0007669"/>
    <property type="project" value="InterPro"/>
</dbReference>
<dbReference type="PANTHER" id="PTHR46722:SF1">
    <property type="entry name" value="MITOCHONDRIAL IMPORT RECEPTOR SUBUNIT TOM7 HOMOLOG"/>
    <property type="match status" value="1"/>
</dbReference>
<evidence type="ECO:0000256" key="10">
    <source>
        <dbReference type="ARBA" id="ARBA00023136"/>
    </source>
</evidence>
<keyword evidence="7" id="KW-0653">Protein transport</keyword>
<dbReference type="PANTHER" id="PTHR46722">
    <property type="entry name" value="MITOCHONDRIAL IMPORT RECEPTOR SUBUNIT TOM7 HOMOLOG"/>
    <property type="match status" value="1"/>
</dbReference>
<keyword evidence="10 12" id="KW-0472">Membrane</keyword>
<comment type="subcellular location">
    <subcellularLocation>
        <location evidence="1">Mitochondrion outer membrane</location>
        <topology evidence="1">Single-pass membrane protein</topology>
    </subcellularLocation>
</comment>
<accession>A0A7R9QJL5</accession>
<sequence>MEAMNAETKARLSTILSLVRLAYNYSYIPVIIYLGLKKGADPGMPELTPSRNAMNDWNIDSVRKQQITGATRVSTDKLMVELPIDMCYSCLDSIDSIHAVIANKTVPYIH</sequence>
<feature type="transmembrane region" description="Helical" evidence="12">
    <location>
        <begin position="12"/>
        <end position="36"/>
    </location>
</feature>
<evidence type="ECO:0000256" key="7">
    <source>
        <dbReference type="ARBA" id="ARBA00022927"/>
    </source>
</evidence>
<evidence type="ECO:0000256" key="11">
    <source>
        <dbReference type="ARBA" id="ARBA00032786"/>
    </source>
</evidence>
<dbReference type="EMBL" id="CAJPVJ010002448">
    <property type="protein sequence ID" value="CAG2166310.1"/>
    <property type="molecule type" value="Genomic_DNA"/>
</dbReference>
<evidence type="ECO:0000313" key="14">
    <source>
        <dbReference type="Proteomes" id="UP000728032"/>
    </source>
</evidence>
<evidence type="ECO:0000256" key="4">
    <source>
        <dbReference type="ARBA" id="ARBA00022448"/>
    </source>
</evidence>
<proteinExistence type="inferred from homology"/>
<dbReference type="EMBL" id="OC917273">
    <property type="protein sequence ID" value="CAD7646634.1"/>
    <property type="molecule type" value="Genomic_DNA"/>
</dbReference>
<keyword evidence="5 12" id="KW-0812">Transmembrane</keyword>
<evidence type="ECO:0000256" key="5">
    <source>
        <dbReference type="ARBA" id="ARBA00022692"/>
    </source>
</evidence>
<evidence type="ECO:0000256" key="9">
    <source>
        <dbReference type="ARBA" id="ARBA00023128"/>
    </source>
</evidence>
<dbReference type="GO" id="GO:0030150">
    <property type="term" value="P:protein import into mitochondrial matrix"/>
    <property type="evidence" value="ECO:0007669"/>
    <property type="project" value="InterPro"/>
</dbReference>
<evidence type="ECO:0000256" key="3">
    <source>
        <dbReference type="ARBA" id="ARBA00014537"/>
    </source>
</evidence>
<evidence type="ECO:0000313" key="13">
    <source>
        <dbReference type="EMBL" id="CAD7646634.1"/>
    </source>
</evidence>
<name>A0A7R9QJL5_9ACAR</name>
<dbReference type="Pfam" id="PF08038">
    <property type="entry name" value="Tom7"/>
    <property type="match status" value="1"/>
</dbReference>
<keyword evidence="9" id="KW-0496">Mitochondrion</keyword>
<organism evidence="13">
    <name type="scientific">Oppiella nova</name>
    <dbReference type="NCBI Taxonomy" id="334625"/>
    <lineage>
        <taxon>Eukaryota</taxon>
        <taxon>Metazoa</taxon>
        <taxon>Ecdysozoa</taxon>
        <taxon>Arthropoda</taxon>
        <taxon>Chelicerata</taxon>
        <taxon>Arachnida</taxon>
        <taxon>Acari</taxon>
        <taxon>Acariformes</taxon>
        <taxon>Sarcoptiformes</taxon>
        <taxon>Oribatida</taxon>
        <taxon>Brachypylina</taxon>
        <taxon>Oppioidea</taxon>
        <taxon>Oppiidae</taxon>
        <taxon>Oppiella</taxon>
    </lineage>
</organism>
<keyword evidence="4" id="KW-0813">Transport</keyword>
<comment type="similarity">
    <text evidence="2">Belongs to the Tom7 family.</text>
</comment>
<gene>
    <name evidence="13" type="ORF">ONB1V03_LOCUS5834</name>
</gene>
<dbReference type="Proteomes" id="UP000728032">
    <property type="component" value="Unassembled WGS sequence"/>
</dbReference>